<sequence length="273" mass="29850">MKKENSVAAGHGAPTGRITRARAAVFHANGGVIPSLSSIAKPEKKQTQGKSKRAARDENSRPASLTAGFQHKKRAVLKDVSNICFDSSYRDCKPAAKVQSKASQQVKPGCSKAKQCSDQKNFKVAPAASIDTAIIDDAVQNKVDEEMPEVGMMESKEATFSVKVDERLLALQNVQRVGDMESICNTAFFKEHSFRGAEVINHLKNGSFTGKNIVDIDADHGNPQMCSIYAEDIYTNLCAAELIRRPSSNFMETLQCDITQGMRGILIDWLVEI</sequence>
<protein>
    <submittedName>
        <fullName evidence="2">Putative Cyclin-A2-1</fullName>
    </submittedName>
</protein>
<name>A0A8K0I1D2_COCNU</name>
<accession>A0A8K0I1D2</accession>
<dbReference type="InterPro" id="IPR046965">
    <property type="entry name" value="Cyclin_A/B-like"/>
</dbReference>
<dbReference type="Gene3D" id="1.10.472.10">
    <property type="entry name" value="Cyclin-like"/>
    <property type="match status" value="2"/>
</dbReference>
<keyword evidence="3" id="KW-1185">Reference proteome</keyword>
<dbReference type="EMBL" id="CM017874">
    <property type="protein sequence ID" value="KAG1334050.1"/>
    <property type="molecule type" value="Genomic_DNA"/>
</dbReference>
<dbReference type="AlphaFoldDB" id="A0A8K0I1D2"/>
<feature type="region of interest" description="Disordered" evidence="1">
    <location>
        <begin position="35"/>
        <end position="67"/>
    </location>
</feature>
<dbReference type="GO" id="GO:0044772">
    <property type="term" value="P:mitotic cell cycle phase transition"/>
    <property type="evidence" value="ECO:0007669"/>
    <property type="project" value="InterPro"/>
</dbReference>
<dbReference type="GO" id="GO:0016538">
    <property type="term" value="F:cyclin-dependent protein serine/threonine kinase regulator activity"/>
    <property type="evidence" value="ECO:0007669"/>
    <property type="project" value="InterPro"/>
</dbReference>
<dbReference type="InterPro" id="IPR036915">
    <property type="entry name" value="Cyclin-like_sf"/>
</dbReference>
<dbReference type="PIRSF" id="PIRSF001771">
    <property type="entry name" value="Cyclin_A_B_D_E"/>
    <property type="match status" value="1"/>
</dbReference>
<reference evidence="2" key="1">
    <citation type="journal article" date="2017" name="Gigascience">
        <title>The genome draft of coconut (Cocos nucifera).</title>
        <authorList>
            <person name="Xiao Y."/>
            <person name="Xu P."/>
            <person name="Fan H."/>
            <person name="Baudouin L."/>
            <person name="Xia W."/>
            <person name="Bocs S."/>
            <person name="Xu J."/>
            <person name="Li Q."/>
            <person name="Guo A."/>
            <person name="Zhou L."/>
            <person name="Li J."/>
            <person name="Wu Y."/>
            <person name="Ma Z."/>
            <person name="Armero A."/>
            <person name="Issali A.E."/>
            <person name="Liu N."/>
            <person name="Peng M."/>
            <person name="Yang Y."/>
        </authorList>
    </citation>
    <scope>NUCLEOTIDE SEQUENCE</scope>
    <source>
        <tissue evidence="2">Spear leaf of Hainan Tall coconut</tissue>
    </source>
</reference>
<gene>
    <name evidence="2" type="ORF">COCNU_03G001690</name>
</gene>
<organism evidence="2 3">
    <name type="scientific">Cocos nucifera</name>
    <name type="common">Coconut palm</name>
    <dbReference type="NCBI Taxonomy" id="13894"/>
    <lineage>
        <taxon>Eukaryota</taxon>
        <taxon>Viridiplantae</taxon>
        <taxon>Streptophyta</taxon>
        <taxon>Embryophyta</taxon>
        <taxon>Tracheophyta</taxon>
        <taxon>Spermatophyta</taxon>
        <taxon>Magnoliopsida</taxon>
        <taxon>Liliopsida</taxon>
        <taxon>Arecaceae</taxon>
        <taxon>Arecoideae</taxon>
        <taxon>Cocoseae</taxon>
        <taxon>Attaleinae</taxon>
        <taxon>Cocos</taxon>
    </lineage>
</organism>
<dbReference type="SUPFAM" id="SSF47954">
    <property type="entry name" value="Cyclin-like"/>
    <property type="match status" value="1"/>
</dbReference>
<evidence type="ECO:0000313" key="3">
    <source>
        <dbReference type="Proteomes" id="UP000797356"/>
    </source>
</evidence>
<dbReference type="Proteomes" id="UP000797356">
    <property type="component" value="Chromosome 3"/>
</dbReference>
<proteinExistence type="predicted"/>
<reference evidence="2" key="2">
    <citation type="submission" date="2019-07" db="EMBL/GenBank/DDBJ databases">
        <authorList>
            <person name="Yang Y."/>
            <person name="Bocs S."/>
            <person name="Baudouin L."/>
        </authorList>
    </citation>
    <scope>NUCLEOTIDE SEQUENCE</scope>
    <source>
        <tissue evidence="2">Spear leaf of Hainan Tall coconut</tissue>
    </source>
</reference>
<comment type="caution">
    <text evidence="2">The sequence shown here is derived from an EMBL/GenBank/DDBJ whole genome shotgun (WGS) entry which is preliminary data.</text>
</comment>
<dbReference type="OrthoDB" id="5590282at2759"/>
<evidence type="ECO:0000313" key="2">
    <source>
        <dbReference type="EMBL" id="KAG1334050.1"/>
    </source>
</evidence>
<evidence type="ECO:0000256" key="1">
    <source>
        <dbReference type="SAM" id="MobiDB-lite"/>
    </source>
</evidence>